<dbReference type="SUPFAM" id="SSF103190">
    <property type="entry name" value="Sensory domain-like"/>
    <property type="match status" value="1"/>
</dbReference>
<name>A6TTG8_ALKMQ</name>
<dbReference type="RefSeq" id="WP_012064451.1">
    <property type="nucleotide sequence ID" value="NC_009633.1"/>
</dbReference>
<dbReference type="KEGG" id="amt:Amet_3358"/>
<evidence type="ECO:0000313" key="2">
    <source>
        <dbReference type="Proteomes" id="UP000001572"/>
    </source>
</evidence>
<proteinExistence type="predicted"/>
<sequence length="171" mass="19737">MRIYKKMVSVIISVIFTATLLSGCGISFDIGFENMVIETKTIVQEDYDISIDVKEIEISLDYFIENLNIIEEQTESEVLDAFENNSNLVMKYIYLAKETGQFYLHPFVEMPEDYDVRARPWYIQAMKEEIYISEIYEDVATGEQIITIAKKIVIDSKLYGVIGIDVVVDKN</sequence>
<dbReference type="Gene3D" id="3.30.450.20">
    <property type="entry name" value="PAS domain"/>
    <property type="match status" value="1"/>
</dbReference>
<gene>
    <name evidence="1" type="ordered locus">Amet_3358</name>
</gene>
<keyword evidence="2" id="KW-1185">Reference proteome</keyword>
<dbReference type="STRING" id="293826.Amet_3358"/>
<protein>
    <submittedName>
        <fullName evidence="1">Uncharacterized protein</fullName>
    </submittedName>
</protein>
<dbReference type="eggNOG" id="COG0840">
    <property type="taxonomic scope" value="Bacteria"/>
</dbReference>
<accession>A6TTG8</accession>
<reference evidence="2" key="1">
    <citation type="journal article" date="2016" name="Genome Announc.">
        <title>Complete genome sequence of Alkaliphilus metalliredigens strain QYMF, an alkaliphilic and metal-reducing bacterium isolated from borax-contaminated leachate ponds.</title>
        <authorList>
            <person name="Hwang C."/>
            <person name="Copeland A."/>
            <person name="Lucas S."/>
            <person name="Lapidus A."/>
            <person name="Barry K."/>
            <person name="Detter J.C."/>
            <person name="Glavina Del Rio T."/>
            <person name="Hammon N."/>
            <person name="Israni S."/>
            <person name="Dalin E."/>
            <person name="Tice H."/>
            <person name="Pitluck S."/>
            <person name="Chertkov O."/>
            <person name="Brettin T."/>
            <person name="Bruce D."/>
            <person name="Han C."/>
            <person name="Schmutz J."/>
            <person name="Larimer F."/>
            <person name="Land M.L."/>
            <person name="Hauser L."/>
            <person name="Kyrpides N."/>
            <person name="Mikhailova N."/>
            <person name="Ye Q."/>
            <person name="Zhou J."/>
            <person name="Richardson P."/>
            <person name="Fields M.W."/>
        </authorList>
    </citation>
    <scope>NUCLEOTIDE SEQUENCE [LARGE SCALE GENOMIC DNA]</scope>
    <source>
        <strain evidence="2">QYMF</strain>
    </source>
</reference>
<dbReference type="EMBL" id="CP000724">
    <property type="protein sequence ID" value="ABR49486.1"/>
    <property type="molecule type" value="Genomic_DNA"/>
</dbReference>
<dbReference type="CDD" id="cd12913">
    <property type="entry name" value="PDC1_MCP_like"/>
    <property type="match status" value="1"/>
</dbReference>
<dbReference type="Proteomes" id="UP000001572">
    <property type="component" value="Chromosome"/>
</dbReference>
<dbReference type="AlphaFoldDB" id="A6TTG8"/>
<dbReference type="Pfam" id="PF22673">
    <property type="entry name" value="MCP-like_PDC_1"/>
    <property type="match status" value="1"/>
</dbReference>
<dbReference type="InterPro" id="IPR029151">
    <property type="entry name" value="Sensor-like_sf"/>
</dbReference>
<dbReference type="OrthoDB" id="13222at2"/>
<evidence type="ECO:0000313" key="1">
    <source>
        <dbReference type="EMBL" id="ABR49486.1"/>
    </source>
</evidence>
<dbReference type="HOGENOM" id="CLU_1559727_0_0_9"/>
<organism evidence="1 2">
    <name type="scientific">Alkaliphilus metalliredigens (strain QYMF)</name>
    <dbReference type="NCBI Taxonomy" id="293826"/>
    <lineage>
        <taxon>Bacteria</taxon>
        <taxon>Bacillati</taxon>
        <taxon>Bacillota</taxon>
        <taxon>Clostridia</taxon>
        <taxon>Peptostreptococcales</taxon>
        <taxon>Natronincolaceae</taxon>
        <taxon>Alkaliphilus</taxon>
    </lineage>
</organism>
<dbReference type="PROSITE" id="PS51257">
    <property type="entry name" value="PROKAR_LIPOPROTEIN"/>
    <property type="match status" value="1"/>
</dbReference>